<feature type="non-terminal residue" evidence="4">
    <location>
        <position position="1"/>
    </location>
</feature>
<protein>
    <submittedName>
        <fullName evidence="4">COBL1 protein</fullName>
    </submittedName>
</protein>
<feature type="compositionally biased region" description="Low complexity" evidence="2">
    <location>
        <begin position="1018"/>
        <end position="1031"/>
    </location>
</feature>
<organism evidence="4 5">
    <name type="scientific">Burhinus bistriatus</name>
    <dbReference type="NCBI Taxonomy" id="240201"/>
    <lineage>
        <taxon>Eukaryota</taxon>
        <taxon>Metazoa</taxon>
        <taxon>Chordata</taxon>
        <taxon>Craniata</taxon>
        <taxon>Vertebrata</taxon>
        <taxon>Euteleostomi</taxon>
        <taxon>Archelosauria</taxon>
        <taxon>Archosauria</taxon>
        <taxon>Dinosauria</taxon>
        <taxon>Saurischia</taxon>
        <taxon>Theropoda</taxon>
        <taxon>Coelurosauria</taxon>
        <taxon>Aves</taxon>
        <taxon>Neognathae</taxon>
        <taxon>Neoaves</taxon>
        <taxon>Charadriiformes</taxon>
        <taxon>Burhinidae</taxon>
        <taxon>Burhinus</taxon>
    </lineage>
</organism>
<dbReference type="PANTHER" id="PTHR21557">
    <property type="entry name" value="CORDON-BLEU"/>
    <property type="match status" value="1"/>
</dbReference>
<dbReference type="InterPro" id="IPR019025">
    <property type="entry name" value="Cordon-bleu_ubiquitin_domain"/>
</dbReference>
<name>A0A7K4TDE9_9CHAR</name>
<feature type="compositionally biased region" description="Polar residues" evidence="2">
    <location>
        <begin position="992"/>
        <end position="1008"/>
    </location>
</feature>
<feature type="compositionally biased region" description="Polar residues" evidence="2">
    <location>
        <begin position="298"/>
        <end position="311"/>
    </location>
</feature>
<evidence type="ECO:0000256" key="2">
    <source>
        <dbReference type="SAM" id="MobiDB-lite"/>
    </source>
</evidence>
<feature type="compositionally biased region" description="Polar residues" evidence="2">
    <location>
        <begin position="341"/>
        <end position="351"/>
    </location>
</feature>
<evidence type="ECO:0000313" key="5">
    <source>
        <dbReference type="Proteomes" id="UP000574691"/>
    </source>
</evidence>
<evidence type="ECO:0000259" key="3">
    <source>
        <dbReference type="Pfam" id="PF09469"/>
    </source>
</evidence>
<feature type="non-terminal residue" evidence="4">
    <location>
        <position position="1116"/>
    </location>
</feature>
<feature type="compositionally biased region" description="Polar residues" evidence="2">
    <location>
        <begin position="1081"/>
        <end position="1090"/>
    </location>
</feature>
<feature type="compositionally biased region" description="Low complexity" evidence="2">
    <location>
        <begin position="371"/>
        <end position="386"/>
    </location>
</feature>
<feature type="region of interest" description="Disordered" evidence="2">
    <location>
        <begin position="680"/>
        <end position="716"/>
    </location>
</feature>
<proteinExistence type="predicted"/>
<feature type="compositionally biased region" description="Polar residues" evidence="2">
    <location>
        <begin position="266"/>
        <end position="282"/>
    </location>
</feature>
<reference evidence="4 5" key="1">
    <citation type="submission" date="2019-09" db="EMBL/GenBank/DDBJ databases">
        <title>Bird 10,000 Genomes (B10K) Project - Family phase.</title>
        <authorList>
            <person name="Zhang G."/>
        </authorList>
    </citation>
    <scope>NUCLEOTIDE SEQUENCE [LARGE SCALE GENOMIC DNA]</scope>
    <source>
        <strain evidence="4">B10K-DU-001-64</strain>
        <tissue evidence="4">Muscle</tissue>
    </source>
</reference>
<accession>A0A7K4TDE9</accession>
<comment type="caution">
    <text evidence="4">The sequence shown here is derived from an EMBL/GenBank/DDBJ whole genome shotgun (WGS) entry which is preliminary data.</text>
</comment>
<evidence type="ECO:0000313" key="4">
    <source>
        <dbReference type="EMBL" id="NWQ95317.1"/>
    </source>
</evidence>
<feature type="compositionally biased region" description="Low complexity" evidence="2">
    <location>
        <begin position="453"/>
        <end position="465"/>
    </location>
</feature>
<dbReference type="Proteomes" id="UP000574691">
    <property type="component" value="Unassembled WGS sequence"/>
</dbReference>
<dbReference type="GO" id="GO:0003785">
    <property type="term" value="F:actin monomer binding"/>
    <property type="evidence" value="ECO:0007669"/>
    <property type="project" value="InterPro"/>
</dbReference>
<dbReference type="Gene3D" id="3.10.20.90">
    <property type="entry name" value="Phosphatidylinositol 3-kinase Catalytic Subunit, Chain A, domain 1"/>
    <property type="match status" value="1"/>
</dbReference>
<evidence type="ECO:0000256" key="1">
    <source>
        <dbReference type="ARBA" id="ARBA00022553"/>
    </source>
</evidence>
<feature type="region of interest" description="Disordered" evidence="2">
    <location>
        <begin position="990"/>
        <end position="1096"/>
    </location>
</feature>
<dbReference type="GO" id="GO:0016020">
    <property type="term" value="C:membrane"/>
    <property type="evidence" value="ECO:0007669"/>
    <property type="project" value="UniProtKB-ARBA"/>
</dbReference>
<feature type="compositionally biased region" description="Polar residues" evidence="2">
    <location>
        <begin position="394"/>
        <end position="406"/>
    </location>
</feature>
<keyword evidence="5" id="KW-1185">Reference proteome</keyword>
<keyword evidence="1" id="KW-0597">Phosphoprotein</keyword>
<feature type="region of interest" description="Disordered" evidence="2">
    <location>
        <begin position="246"/>
        <end position="485"/>
    </location>
</feature>
<dbReference type="Pfam" id="PF09469">
    <property type="entry name" value="Cobl"/>
    <property type="match status" value="1"/>
</dbReference>
<dbReference type="EMBL" id="VYXH01009635">
    <property type="protein sequence ID" value="NWQ95317.1"/>
    <property type="molecule type" value="Genomic_DNA"/>
</dbReference>
<dbReference type="GO" id="GO:0005938">
    <property type="term" value="C:cell cortex"/>
    <property type="evidence" value="ECO:0007669"/>
    <property type="project" value="UniProtKB-ARBA"/>
</dbReference>
<feature type="domain" description="Cordon-bleu ubiquitin-like" evidence="3">
    <location>
        <begin position="119"/>
        <end position="205"/>
    </location>
</feature>
<feature type="region of interest" description="Disordered" evidence="2">
    <location>
        <begin position="902"/>
        <end position="960"/>
    </location>
</feature>
<gene>
    <name evidence="4" type="primary">Cobll1</name>
    <name evidence="4" type="ORF">BURBIS_R01814</name>
</gene>
<sequence>RKSKAPPPPSETKPIAVPPFDDTESANLIMEQKENVIDKDIELAVVLPGDVIKYTTVNGRKPMMDLLIFLCAQYHLNPSSYAIELVSAENSQIKFKPNTPVGMLEVEKVIVKPKQIDKKKPAPVIPEQTVRVVINYKKTQKTVIRVSPHSPLQELVPIICSKCEFDPSHTLLLKNYQSQESLDVTKSLNDLGLRELYAMDISRATSPVDLNLPSLQDSYQSENLDVLKEKENKGFFSFFQRSKKKREQASSAPATPLMSKPRPTFITRSNTVSKQYESNTLPSEMPKKRRAPLPPMPNSQSAPQELAQTQVRPAPDIVKSNSLDRNEQAPLGLVRKGSLPLSDTASVNSSLRRMKRKAPSPPSRAPEDQSESSNETVTESTESTPTKVEERATEMQSETGVRSSEYNLEEIDEREEMSVQPREDSANSSLRTGEVTAALSSAEVPLETEKNNPASSAPVPGSVSVDNSESFKEEKQENMSTDGKGLQTKISSEQAAFEKDRKLRILDQNKNDDHNDTKLFPTTEEGKELQTAEIKTVDFRENNKLEVDRLSNCEACKNDMSVSHRNYPELIPEKQDQKTNQTSLDTVKTQDVAIQTGPSDSNLGRTTQKEIIVPQGRESYAFRGLVRQHNTDTNNPLLQVMHGIQEHEDTKTEQNLERQEVTPEKVIPLKDQSHIYINGSNFASPETTAKTPDGSPVKGYPLYRQDTKPKPKPANEITRDYIPKIGMTTYKIVPPKSSEIMKSWEAEIPSDDKDQEVSTLENSLKHEDPKEFILQAEIPHLPKSVGHLQIGSQNEPAAANDLLHRGNSISEHVVTSGAEITTESSQMEMESSKQRVPLMLSLDNTNASSETQNKPNALSPTTKPSSFYLQMQRRASGHYVTSAIARSTICAPNSIQNEAKNTEMGKKISSPDSTALSLHKTSASCPSADDEKVDDGKKIESSSSPIKSNKPSNFPSCPPAPLNLRTLRTFAVPKPYSSSRPSPFALAVSSAVKRSQSFNKTRTITSQAPREEFPVELSSASSAAESSSATSVPQVKNPSLQTITGGSQNSLMDKKGSNVNSEQKSQAKSGASTDHPPPVTKKQTTMTCQHSDPEQIHQSLLAAIRSGEAAAKLKRV</sequence>
<feature type="compositionally biased region" description="Polar residues" evidence="2">
    <location>
        <begin position="910"/>
        <end position="925"/>
    </location>
</feature>
<dbReference type="InterPro" id="IPR039895">
    <property type="entry name" value="COBL-like"/>
</dbReference>
<feature type="compositionally biased region" description="Polar residues" evidence="2">
    <location>
        <begin position="680"/>
        <end position="690"/>
    </location>
</feature>
<feature type="compositionally biased region" description="Low complexity" evidence="2">
    <location>
        <begin position="941"/>
        <end position="955"/>
    </location>
</feature>
<dbReference type="FunFam" id="3.10.20.90:FF:000065">
    <property type="entry name" value="Cordon-bleu WH2 repeat protein"/>
    <property type="match status" value="1"/>
</dbReference>
<dbReference type="CDD" id="cd21801">
    <property type="entry name" value="WH2_Wc_Cobl"/>
    <property type="match status" value="1"/>
</dbReference>
<dbReference type="PANTHER" id="PTHR21557:SF2">
    <property type="entry name" value="CORDON-BLEU PROTEIN-LIKE 1"/>
    <property type="match status" value="1"/>
</dbReference>
<dbReference type="AlphaFoldDB" id="A0A7K4TDE9"/>
<feature type="compositionally biased region" description="Polar residues" evidence="2">
    <location>
        <begin position="1032"/>
        <end position="1072"/>
    </location>
</feature>